<sequence>MSENKLSTPNKRTKKPITDLDNFGKDAIRNHIYDYYRRMELPTLLKLLKSLKEADLFKGGDGSRGVMVADPPPGLDLYYCN</sequence>
<dbReference type="Proteomes" id="UP000299102">
    <property type="component" value="Unassembled WGS sequence"/>
</dbReference>
<dbReference type="EMBL" id="BGZK01005379">
    <property type="protein sequence ID" value="GBP13803.1"/>
    <property type="molecule type" value="Genomic_DNA"/>
</dbReference>
<dbReference type="OrthoDB" id="7460492at2759"/>
<feature type="compositionally biased region" description="Polar residues" evidence="1">
    <location>
        <begin position="1"/>
        <end position="10"/>
    </location>
</feature>
<reference evidence="2 3" key="1">
    <citation type="journal article" date="2019" name="Commun. Biol.">
        <title>The bagworm genome reveals a unique fibroin gene that provides high tensile strength.</title>
        <authorList>
            <person name="Kono N."/>
            <person name="Nakamura H."/>
            <person name="Ohtoshi R."/>
            <person name="Tomita M."/>
            <person name="Numata K."/>
            <person name="Arakawa K."/>
        </authorList>
    </citation>
    <scope>NUCLEOTIDE SEQUENCE [LARGE SCALE GENOMIC DNA]</scope>
</reference>
<protein>
    <submittedName>
        <fullName evidence="2">Uncharacterized protein</fullName>
    </submittedName>
</protein>
<keyword evidence="3" id="KW-1185">Reference proteome</keyword>
<proteinExistence type="predicted"/>
<comment type="caution">
    <text evidence="2">The sequence shown here is derived from an EMBL/GenBank/DDBJ whole genome shotgun (WGS) entry which is preliminary data.</text>
</comment>
<evidence type="ECO:0000256" key="1">
    <source>
        <dbReference type="SAM" id="MobiDB-lite"/>
    </source>
</evidence>
<gene>
    <name evidence="2" type="ORF">EVAR_102502_1</name>
</gene>
<evidence type="ECO:0000313" key="3">
    <source>
        <dbReference type="Proteomes" id="UP000299102"/>
    </source>
</evidence>
<organism evidence="2 3">
    <name type="scientific">Eumeta variegata</name>
    <name type="common">Bagworm moth</name>
    <name type="synonym">Eumeta japonica</name>
    <dbReference type="NCBI Taxonomy" id="151549"/>
    <lineage>
        <taxon>Eukaryota</taxon>
        <taxon>Metazoa</taxon>
        <taxon>Ecdysozoa</taxon>
        <taxon>Arthropoda</taxon>
        <taxon>Hexapoda</taxon>
        <taxon>Insecta</taxon>
        <taxon>Pterygota</taxon>
        <taxon>Neoptera</taxon>
        <taxon>Endopterygota</taxon>
        <taxon>Lepidoptera</taxon>
        <taxon>Glossata</taxon>
        <taxon>Ditrysia</taxon>
        <taxon>Tineoidea</taxon>
        <taxon>Psychidae</taxon>
        <taxon>Oiketicinae</taxon>
        <taxon>Eumeta</taxon>
    </lineage>
</organism>
<accession>A0A4C1TH18</accession>
<feature type="region of interest" description="Disordered" evidence="1">
    <location>
        <begin position="1"/>
        <end position="20"/>
    </location>
</feature>
<dbReference type="AlphaFoldDB" id="A0A4C1TH18"/>
<name>A0A4C1TH18_EUMVA</name>
<evidence type="ECO:0000313" key="2">
    <source>
        <dbReference type="EMBL" id="GBP13803.1"/>
    </source>
</evidence>